<keyword evidence="1" id="KW-0436">Ligase</keyword>
<keyword evidence="10" id="KW-1185">Reference proteome</keyword>
<dbReference type="RefSeq" id="WP_048188165.1">
    <property type="nucleotide sequence ID" value="NZ_CP011097.1"/>
</dbReference>
<dbReference type="Proteomes" id="UP000266745">
    <property type="component" value="Chromosome"/>
</dbReference>
<dbReference type="EMBL" id="CP011097">
    <property type="protein sequence ID" value="AJZ75493.1"/>
    <property type="molecule type" value="Genomic_DNA"/>
</dbReference>
<keyword evidence="4" id="KW-0460">Magnesium</keyword>
<dbReference type="Gene3D" id="3.90.1660.10">
    <property type="entry name" value="CofE-like domain"/>
    <property type="match status" value="1"/>
</dbReference>
<keyword evidence="7" id="KW-0464">Manganese</keyword>
<feature type="domain" description="Coenzyme F420:L-glutamate ligase-like" evidence="8">
    <location>
        <begin position="12"/>
        <end position="221"/>
    </location>
</feature>
<reference evidence="9 10" key="1">
    <citation type="journal article" date="2016" name="Sci. Rep.">
        <title>A novel ammonia-oxidizing archaeon from wastewater treatment plant: Its enrichment, physiological and genomic characteristics.</title>
        <authorList>
            <person name="Li Y."/>
            <person name="Ding K."/>
            <person name="Wen X."/>
            <person name="Zhang B."/>
            <person name="Shen B."/>
            <person name="Yang Y."/>
        </authorList>
    </citation>
    <scope>NUCLEOTIDE SEQUENCE [LARGE SCALE GENOMIC DNA]</scope>
    <source>
        <strain evidence="9 10">SAT1</strain>
    </source>
</reference>
<keyword evidence="6" id="KW-0342">GTP-binding</keyword>
<evidence type="ECO:0000313" key="10">
    <source>
        <dbReference type="Proteomes" id="UP000266745"/>
    </source>
</evidence>
<dbReference type="InterPro" id="IPR002847">
    <property type="entry name" value="F420-0_gamma-glut_ligase-dom"/>
</dbReference>
<gene>
    <name evidence="9" type="ORF">SU86_002855</name>
</gene>
<evidence type="ECO:0000256" key="7">
    <source>
        <dbReference type="ARBA" id="ARBA00023211"/>
    </source>
</evidence>
<accession>A0A3G1B5Y2</accession>
<dbReference type="GO" id="GO:0046872">
    <property type="term" value="F:metal ion binding"/>
    <property type="evidence" value="ECO:0007669"/>
    <property type="project" value="UniProtKB-KW"/>
</dbReference>
<dbReference type="KEGG" id="tah:SU86_002855"/>
<proteinExistence type="predicted"/>
<keyword evidence="5" id="KW-0630">Potassium</keyword>
<evidence type="ECO:0000256" key="4">
    <source>
        <dbReference type="ARBA" id="ARBA00022842"/>
    </source>
</evidence>
<evidence type="ECO:0000256" key="5">
    <source>
        <dbReference type="ARBA" id="ARBA00022958"/>
    </source>
</evidence>
<dbReference type="GO" id="GO:0005525">
    <property type="term" value="F:GTP binding"/>
    <property type="evidence" value="ECO:0007669"/>
    <property type="project" value="UniProtKB-KW"/>
</dbReference>
<dbReference type="PANTHER" id="PTHR47917:SF1">
    <property type="entry name" value="COENZYME F420:L-GLUTAMATE LIGASE"/>
    <property type="match status" value="1"/>
</dbReference>
<evidence type="ECO:0000313" key="9">
    <source>
        <dbReference type="EMBL" id="AJZ75493.1"/>
    </source>
</evidence>
<sequence length="244" mass="26678">MSLQVIPVPIKKEVQKGDDLVGLFVSAFKDIQDGDIIVIAQKVISKQEGRQVELAQVIPSMLSVGLASEYNRDPKLIEVILSEANRIVRLESGIIITETKHGFVCANSGVDESNLKPGFATMLPQNPDKSASDFAQGIMEKSHKKVAVIISDTFGRPFREGQTNVAIGVFGILPIENYEGKKDTHGRILRVTAIAQTDELCGAAELVMKKTANCPFAVIRNYSFESSSGTISQIIRSKQTDLFR</sequence>
<dbReference type="AlphaFoldDB" id="A0A3G1B5Y2"/>
<dbReference type="Gene3D" id="3.30.1330.100">
    <property type="entry name" value="CofE-like"/>
    <property type="match status" value="1"/>
</dbReference>
<organism evidence="9 10">
    <name type="scientific">Candidatus Nitrosotenuis cloacae</name>
    <dbReference type="NCBI Taxonomy" id="1603555"/>
    <lineage>
        <taxon>Archaea</taxon>
        <taxon>Nitrososphaerota</taxon>
        <taxon>Candidatus Nitrosotenuis</taxon>
    </lineage>
</organism>
<dbReference type="STRING" id="1603555.SU86_002855"/>
<dbReference type="NCBIfam" id="TIGR01916">
    <property type="entry name" value="F420_cofE"/>
    <property type="match status" value="1"/>
</dbReference>
<evidence type="ECO:0000256" key="3">
    <source>
        <dbReference type="ARBA" id="ARBA00022741"/>
    </source>
</evidence>
<dbReference type="GO" id="GO:0052618">
    <property type="term" value="F:coenzyme F420-0:L-glutamate ligase activity"/>
    <property type="evidence" value="ECO:0007669"/>
    <property type="project" value="TreeGrafter"/>
</dbReference>
<evidence type="ECO:0000256" key="6">
    <source>
        <dbReference type="ARBA" id="ARBA00023134"/>
    </source>
</evidence>
<protein>
    <submittedName>
        <fullName evidence="9">F420-dependent oxidoreductase</fullName>
    </submittedName>
</protein>
<dbReference type="OrthoDB" id="11383at2157"/>
<dbReference type="GeneID" id="24875328"/>
<evidence type="ECO:0000256" key="2">
    <source>
        <dbReference type="ARBA" id="ARBA00022723"/>
    </source>
</evidence>
<evidence type="ECO:0000259" key="8">
    <source>
        <dbReference type="Pfam" id="PF01996"/>
    </source>
</evidence>
<dbReference type="Pfam" id="PF01996">
    <property type="entry name" value="F420_ligase"/>
    <property type="match status" value="1"/>
</dbReference>
<dbReference type="InterPro" id="IPR008225">
    <property type="entry name" value="F420-0_g-glutamyl_ligase"/>
</dbReference>
<dbReference type="SUPFAM" id="SSF144010">
    <property type="entry name" value="CofE-like"/>
    <property type="match status" value="1"/>
</dbReference>
<name>A0A3G1B5Y2_9ARCH</name>
<keyword evidence="3" id="KW-0547">Nucleotide-binding</keyword>
<dbReference type="PANTHER" id="PTHR47917">
    <property type="match status" value="1"/>
</dbReference>
<evidence type="ECO:0000256" key="1">
    <source>
        <dbReference type="ARBA" id="ARBA00022598"/>
    </source>
</evidence>
<keyword evidence="2" id="KW-0479">Metal-binding</keyword>